<evidence type="ECO:0000256" key="6">
    <source>
        <dbReference type="ARBA" id="ARBA00022840"/>
    </source>
</evidence>
<dbReference type="EC" id="2.7.2.7" evidence="2"/>
<name>A0A7Z7QZX0_STASC</name>
<evidence type="ECO:0000256" key="3">
    <source>
        <dbReference type="ARBA" id="ARBA00022679"/>
    </source>
</evidence>
<reference evidence="7" key="1">
    <citation type="submission" date="2018-06" db="EMBL/GenBank/DDBJ databases">
        <authorList>
            <consortium name="Pathogen Informatics"/>
            <person name="Doyle S."/>
        </authorList>
    </citation>
    <scope>NUCLEOTIDE SEQUENCE [LARGE SCALE GENOMIC DNA]</scope>
    <source>
        <strain evidence="7">NCTC12218</strain>
    </source>
</reference>
<dbReference type="InterPro" id="IPR043129">
    <property type="entry name" value="ATPase_NBD"/>
</dbReference>
<dbReference type="InterPro" id="IPR023865">
    <property type="entry name" value="Aliphatic_acid_kinase_CS"/>
</dbReference>
<comment type="similarity">
    <text evidence="1">Belongs to the acetokinase family.</text>
</comment>
<gene>
    <name evidence="7" type="primary">ackA_3</name>
    <name evidence="7" type="ORF">NCTC12218_04367</name>
</gene>
<evidence type="ECO:0000313" key="7">
    <source>
        <dbReference type="EMBL" id="SUN31735.1"/>
    </source>
</evidence>
<dbReference type="AlphaFoldDB" id="A0A7Z7QZX0"/>
<dbReference type="GO" id="GO:0008776">
    <property type="term" value="F:acetate kinase activity"/>
    <property type="evidence" value="ECO:0007669"/>
    <property type="project" value="TreeGrafter"/>
</dbReference>
<keyword evidence="4" id="KW-0547">Nucleotide-binding</keyword>
<keyword evidence="5 7" id="KW-0418">Kinase</keyword>
<proteinExistence type="inferred from homology"/>
<dbReference type="GO" id="GO:0006083">
    <property type="term" value="P:acetate metabolic process"/>
    <property type="evidence" value="ECO:0007669"/>
    <property type="project" value="TreeGrafter"/>
</dbReference>
<dbReference type="PROSITE" id="PS01075">
    <property type="entry name" value="ACETATE_KINASE_1"/>
    <property type="match status" value="1"/>
</dbReference>
<keyword evidence="6" id="KW-0067">ATP-binding</keyword>
<keyword evidence="3 7" id="KW-0808">Transferase</keyword>
<protein>
    <recommendedName>
        <fullName evidence="2">butyrate kinase</fullName>
        <ecNumber evidence="2">2.7.2.7</ecNumber>
    </recommendedName>
</protein>
<sequence length="68" mass="7675">MEDHYLCQKLILAINAGSSSLKFQLIRMPEEELVTKGLVERIGLKDSIFTIEVDGEKVKNSTRYQGSC</sequence>
<dbReference type="InterPro" id="IPR000890">
    <property type="entry name" value="Aliphatic_acid_kin_short-chain"/>
</dbReference>
<evidence type="ECO:0000256" key="2">
    <source>
        <dbReference type="ARBA" id="ARBA00013069"/>
    </source>
</evidence>
<organism evidence="7">
    <name type="scientific">Staphylococcus schleiferi</name>
    <dbReference type="NCBI Taxonomy" id="1295"/>
    <lineage>
        <taxon>Bacteria</taxon>
        <taxon>Bacillati</taxon>
        <taxon>Bacillota</taxon>
        <taxon>Bacilli</taxon>
        <taxon>Bacillales</taxon>
        <taxon>Staphylococcaceae</taxon>
        <taxon>Staphylococcus</taxon>
    </lineage>
</organism>
<dbReference type="PANTHER" id="PTHR21060">
    <property type="entry name" value="ACETATE KINASE"/>
    <property type="match status" value="1"/>
</dbReference>
<dbReference type="Gene3D" id="3.30.420.40">
    <property type="match status" value="1"/>
</dbReference>
<dbReference type="GO" id="GO:0047761">
    <property type="term" value="F:butyrate kinase activity"/>
    <property type="evidence" value="ECO:0007669"/>
    <property type="project" value="UniProtKB-EC"/>
</dbReference>
<evidence type="ECO:0000256" key="5">
    <source>
        <dbReference type="ARBA" id="ARBA00022777"/>
    </source>
</evidence>
<dbReference type="SUPFAM" id="SSF53067">
    <property type="entry name" value="Actin-like ATPase domain"/>
    <property type="match status" value="1"/>
</dbReference>
<dbReference type="EMBL" id="UHEF01000003">
    <property type="protein sequence ID" value="SUN31735.1"/>
    <property type="molecule type" value="Genomic_DNA"/>
</dbReference>
<dbReference type="GO" id="GO:0005524">
    <property type="term" value="F:ATP binding"/>
    <property type="evidence" value="ECO:0007669"/>
    <property type="project" value="UniProtKB-KW"/>
</dbReference>
<dbReference type="PANTHER" id="PTHR21060:SF15">
    <property type="entry name" value="ACETATE KINASE-RELATED"/>
    <property type="match status" value="1"/>
</dbReference>
<comment type="caution">
    <text evidence="7">The sequence shown here is derived from an EMBL/GenBank/DDBJ whole genome shotgun (WGS) entry which is preliminary data.</text>
</comment>
<accession>A0A7Z7QZX0</accession>
<evidence type="ECO:0000256" key="1">
    <source>
        <dbReference type="ARBA" id="ARBA00008748"/>
    </source>
</evidence>
<evidence type="ECO:0000256" key="4">
    <source>
        <dbReference type="ARBA" id="ARBA00022741"/>
    </source>
</evidence>
<dbReference type="Pfam" id="PF00871">
    <property type="entry name" value="Acetate_kinase"/>
    <property type="match status" value="1"/>
</dbReference>